<proteinExistence type="predicted"/>
<feature type="compositionally biased region" description="Polar residues" evidence="1">
    <location>
        <begin position="10"/>
        <end position="20"/>
    </location>
</feature>
<reference evidence="3" key="1">
    <citation type="journal article" date="2019" name="Int. J. Syst. Evol. Microbiol.">
        <title>The Global Catalogue of Microorganisms (GCM) 10K type strain sequencing project: providing services to taxonomists for standard genome sequencing and annotation.</title>
        <authorList>
            <consortium name="The Broad Institute Genomics Platform"/>
            <consortium name="The Broad Institute Genome Sequencing Center for Infectious Disease"/>
            <person name="Wu L."/>
            <person name="Ma J."/>
        </authorList>
    </citation>
    <scope>NUCLEOTIDE SEQUENCE [LARGE SCALE GENOMIC DNA]</scope>
    <source>
        <strain evidence="3">JCM 14718</strain>
    </source>
</reference>
<evidence type="ECO:0000313" key="2">
    <source>
        <dbReference type="EMBL" id="GAA1705489.1"/>
    </source>
</evidence>
<comment type="caution">
    <text evidence="2">The sequence shown here is derived from an EMBL/GenBank/DDBJ whole genome shotgun (WGS) entry which is preliminary data.</text>
</comment>
<accession>A0ABP4UGZ2</accession>
<organism evidence="2 3">
    <name type="scientific">Fodinicola feengrottensis</name>
    <dbReference type="NCBI Taxonomy" id="435914"/>
    <lineage>
        <taxon>Bacteria</taxon>
        <taxon>Bacillati</taxon>
        <taxon>Actinomycetota</taxon>
        <taxon>Actinomycetes</taxon>
        <taxon>Mycobacteriales</taxon>
        <taxon>Fodinicola</taxon>
    </lineage>
</organism>
<protein>
    <recommendedName>
        <fullName evidence="4">DUF4145 domain-containing protein</fullName>
    </recommendedName>
</protein>
<evidence type="ECO:0000256" key="1">
    <source>
        <dbReference type="SAM" id="MobiDB-lite"/>
    </source>
</evidence>
<sequence length="213" mass="23276">METAIKRSATRSSVATTNIRTPEAAIKSGKELRSTLYQMLELDAPAAPWQPEPVPAPQPVRREPATQAVSTHVRALDHLARELAREIHEGLTPSTQRPSVANSLLDGPVADEFITLRDIAGANPKEAVLRAWNRIENLMYLTIREFSYIDLKPSALAMTDELLKIGIAPQLVRVADGLRRIRNVVAHVGGDQISPAGALDYVDAAERLAHSLV</sequence>
<gene>
    <name evidence="2" type="ORF">GCM10009765_63490</name>
</gene>
<keyword evidence="3" id="KW-1185">Reference proteome</keyword>
<evidence type="ECO:0008006" key="4">
    <source>
        <dbReference type="Google" id="ProtNLM"/>
    </source>
</evidence>
<dbReference type="EMBL" id="BAAANY010000030">
    <property type="protein sequence ID" value="GAA1705489.1"/>
    <property type="molecule type" value="Genomic_DNA"/>
</dbReference>
<dbReference type="Proteomes" id="UP001500618">
    <property type="component" value="Unassembled WGS sequence"/>
</dbReference>
<name>A0ABP4UGZ2_9ACTN</name>
<evidence type="ECO:0000313" key="3">
    <source>
        <dbReference type="Proteomes" id="UP001500618"/>
    </source>
</evidence>
<feature type="region of interest" description="Disordered" evidence="1">
    <location>
        <begin position="1"/>
        <end position="22"/>
    </location>
</feature>